<dbReference type="Proteomes" id="UP000075880">
    <property type="component" value="Unassembled WGS sequence"/>
</dbReference>
<sequence>MRQAPDRGRAQQQGRRCAPRHRVLLPQESDCVDKVLLRVQVSGHQRPGRGCVSLVLERGPAHPDETHDHVVRLLRLAPVA</sequence>
<dbReference type="AlphaFoldDB" id="A0AAG5DF54"/>
<accession>A0AAG5DF54</accession>
<proteinExistence type="predicted"/>
<evidence type="ECO:0000313" key="2">
    <source>
        <dbReference type="EnsemblMetazoa" id="ENSAATROPP009857"/>
    </source>
</evidence>
<keyword evidence="3" id="KW-1185">Reference proteome</keyword>
<organism evidence="2 3">
    <name type="scientific">Anopheles atroparvus</name>
    <name type="common">European mosquito</name>
    <dbReference type="NCBI Taxonomy" id="41427"/>
    <lineage>
        <taxon>Eukaryota</taxon>
        <taxon>Metazoa</taxon>
        <taxon>Ecdysozoa</taxon>
        <taxon>Arthropoda</taxon>
        <taxon>Hexapoda</taxon>
        <taxon>Insecta</taxon>
        <taxon>Pterygota</taxon>
        <taxon>Neoptera</taxon>
        <taxon>Endopterygota</taxon>
        <taxon>Diptera</taxon>
        <taxon>Nematocera</taxon>
        <taxon>Culicoidea</taxon>
        <taxon>Culicidae</taxon>
        <taxon>Anophelinae</taxon>
        <taxon>Anopheles</taxon>
    </lineage>
</organism>
<feature type="region of interest" description="Disordered" evidence="1">
    <location>
        <begin position="1"/>
        <end position="21"/>
    </location>
</feature>
<evidence type="ECO:0000256" key="1">
    <source>
        <dbReference type="SAM" id="MobiDB-lite"/>
    </source>
</evidence>
<reference evidence="2" key="1">
    <citation type="submission" date="2024-04" db="UniProtKB">
        <authorList>
            <consortium name="EnsemblMetazoa"/>
        </authorList>
    </citation>
    <scope>IDENTIFICATION</scope>
    <source>
        <strain evidence="2">EBRO</strain>
    </source>
</reference>
<name>A0AAG5DF54_ANOAO</name>
<evidence type="ECO:0000313" key="3">
    <source>
        <dbReference type="Proteomes" id="UP000075880"/>
    </source>
</evidence>
<protein>
    <submittedName>
        <fullName evidence="2">Uncharacterized protein</fullName>
    </submittedName>
</protein>
<dbReference type="EnsemblMetazoa" id="ENSAATROPT010922">
    <property type="protein sequence ID" value="ENSAATROPP009857"/>
    <property type="gene ID" value="ENSAATROPG008890"/>
</dbReference>